<feature type="compositionally biased region" description="Polar residues" evidence="1">
    <location>
        <begin position="276"/>
        <end position="289"/>
    </location>
</feature>
<evidence type="ECO:0000256" key="1">
    <source>
        <dbReference type="SAM" id="MobiDB-lite"/>
    </source>
</evidence>
<feature type="compositionally biased region" description="Polar residues" evidence="1">
    <location>
        <begin position="406"/>
        <end position="417"/>
    </location>
</feature>
<gene>
    <name evidence="3" type="ORF">DFH94DRAFT_392289</name>
    <name evidence="2" type="ORF">DFH94DRAFT_425689</name>
</gene>
<dbReference type="EMBL" id="WHVB01000052">
    <property type="protein sequence ID" value="KAF8464793.1"/>
    <property type="molecule type" value="Genomic_DNA"/>
</dbReference>
<dbReference type="AlphaFoldDB" id="A0A9P5JUL5"/>
<sequence length="429" mass="46208">MYNLLMALDDVLNDGQAHHTIPQYDIFTQPPGAATTDFPSSTHPRQAEFLLEDLLPLGHLDAGLRHTTLMPSTFSIDRQSDGSETRVYTPSPADPTLPSQTHVLKLRPSFFQSSHPSTSHSTSGTGVNLLSKSRPSSHSQAFSQPRLTPTVLEGGCGRADAGPYAGVPELFMKPPSEPAQPRMSPVSLNTSFLAPPSFPQQVPEPAPWIFTRRSSGADASHAENMQNLIPPALENESTPVAASYSPFPGHPGPSPSTSSELFAAAGFTDMIPEPSSHAQNDPSAFLNPSSLSGMQVNMATASTPFAGLASSGTHSQLASRALSQQVTPPASPESQQEQERVTGKRRRLSEPKDPRAAKRLRSQRQVDEENLDALYKLLVPSSAGVVQKKDRLGLILYHARKWMLTQGGSKQHSTTPGHTRDRRSSSPLP</sequence>
<dbReference type="OrthoDB" id="3270486at2759"/>
<evidence type="ECO:0000313" key="4">
    <source>
        <dbReference type="Proteomes" id="UP000759537"/>
    </source>
</evidence>
<feature type="compositionally biased region" description="Polar residues" evidence="1">
    <location>
        <begin position="310"/>
        <end position="335"/>
    </location>
</feature>
<organism evidence="2 4">
    <name type="scientific">Russula ochroleuca</name>
    <dbReference type="NCBI Taxonomy" id="152965"/>
    <lineage>
        <taxon>Eukaryota</taxon>
        <taxon>Fungi</taxon>
        <taxon>Dikarya</taxon>
        <taxon>Basidiomycota</taxon>
        <taxon>Agaricomycotina</taxon>
        <taxon>Agaricomycetes</taxon>
        <taxon>Russulales</taxon>
        <taxon>Russulaceae</taxon>
        <taxon>Russula</taxon>
    </lineage>
</organism>
<dbReference type="Proteomes" id="UP000759537">
    <property type="component" value="Unassembled WGS sequence"/>
</dbReference>
<reference evidence="2" key="1">
    <citation type="submission" date="2019-10" db="EMBL/GenBank/DDBJ databases">
        <authorList>
            <consortium name="DOE Joint Genome Institute"/>
            <person name="Kuo A."/>
            <person name="Miyauchi S."/>
            <person name="Kiss E."/>
            <person name="Drula E."/>
            <person name="Kohler A."/>
            <person name="Sanchez-Garcia M."/>
            <person name="Andreopoulos B."/>
            <person name="Barry K.W."/>
            <person name="Bonito G."/>
            <person name="Buee M."/>
            <person name="Carver A."/>
            <person name="Chen C."/>
            <person name="Cichocki N."/>
            <person name="Clum A."/>
            <person name="Culley D."/>
            <person name="Crous P.W."/>
            <person name="Fauchery L."/>
            <person name="Girlanda M."/>
            <person name="Hayes R."/>
            <person name="Keri Z."/>
            <person name="LaButti K."/>
            <person name="Lipzen A."/>
            <person name="Lombard V."/>
            <person name="Magnuson J."/>
            <person name="Maillard F."/>
            <person name="Morin E."/>
            <person name="Murat C."/>
            <person name="Nolan M."/>
            <person name="Ohm R."/>
            <person name="Pangilinan J."/>
            <person name="Pereira M."/>
            <person name="Perotto S."/>
            <person name="Peter M."/>
            <person name="Riley R."/>
            <person name="Sitrit Y."/>
            <person name="Stielow B."/>
            <person name="Szollosi G."/>
            <person name="Zifcakova L."/>
            <person name="Stursova M."/>
            <person name="Spatafora J.W."/>
            <person name="Tedersoo L."/>
            <person name="Vaario L.-M."/>
            <person name="Yamada A."/>
            <person name="Yan M."/>
            <person name="Wang P."/>
            <person name="Xu J."/>
            <person name="Bruns T."/>
            <person name="Baldrian P."/>
            <person name="Vilgalys R."/>
            <person name="Henrissat B."/>
            <person name="Grigoriev I.V."/>
            <person name="Hibbett D."/>
            <person name="Nagy L.G."/>
            <person name="Martin F.M."/>
        </authorList>
    </citation>
    <scope>NUCLEOTIDE SEQUENCE</scope>
    <source>
        <strain evidence="2">Prilba</strain>
    </source>
</reference>
<feature type="compositionally biased region" description="Basic and acidic residues" evidence="1">
    <location>
        <begin position="418"/>
        <end position="429"/>
    </location>
</feature>
<feature type="region of interest" description="Disordered" evidence="1">
    <location>
        <begin position="270"/>
        <end position="289"/>
    </location>
</feature>
<feature type="compositionally biased region" description="Low complexity" evidence="1">
    <location>
        <begin position="111"/>
        <end position="123"/>
    </location>
</feature>
<evidence type="ECO:0000313" key="2">
    <source>
        <dbReference type="EMBL" id="KAF8463739.1"/>
    </source>
</evidence>
<feature type="region of interest" description="Disordered" evidence="1">
    <location>
        <begin position="307"/>
        <end position="364"/>
    </location>
</feature>
<comment type="caution">
    <text evidence="2">The sequence shown here is derived from an EMBL/GenBank/DDBJ whole genome shotgun (WGS) entry which is preliminary data.</text>
</comment>
<keyword evidence="4" id="KW-1185">Reference proteome</keyword>
<feature type="region of interest" description="Disordered" evidence="1">
    <location>
        <begin position="74"/>
        <end position="98"/>
    </location>
</feature>
<dbReference type="EMBL" id="WHVB01000067">
    <property type="protein sequence ID" value="KAF8463739.1"/>
    <property type="molecule type" value="Genomic_DNA"/>
</dbReference>
<evidence type="ECO:0000313" key="3">
    <source>
        <dbReference type="EMBL" id="KAF8464793.1"/>
    </source>
</evidence>
<feature type="region of interest" description="Disordered" evidence="1">
    <location>
        <begin position="239"/>
        <end position="260"/>
    </location>
</feature>
<feature type="region of interest" description="Disordered" evidence="1">
    <location>
        <begin position="405"/>
        <end position="429"/>
    </location>
</feature>
<feature type="compositionally biased region" description="Basic and acidic residues" evidence="1">
    <location>
        <begin position="337"/>
        <end position="356"/>
    </location>
</feature>
<protein>
    <submittedName>
        <fullName evidence="2">Uncharacterized protein</fullName>
    </submittedName>
</protein>
<reference evidence="2" key="2">
    <citation type="journal article" date="2020" name="Nat. Commun.">
        <title>Large-scale genome sequencing of mycorrhizal fungi provides insights into the early evolution of symbiotic traits.</title>
        <authorList>
            <person name="Miyauchi S."/>
            <person name="Kiss E."/>
            <person name="Kuo A."/>
            <person name="Drula E."/>
            <person name="Kohler A."/>
            <person name="Sanchez-Garcia M."/>
            <person name="Morin E."/>
            <person name="Andreopoulos B."/>
            <person name="Barry K.W."/>
            <person name="Bonito G."/>
            <person name="Buee M."/>
            <person name="Carver A."/>
            <person name="Chen C."/>
            <person name="Cichocki N."/>
            <person name="Clum A."/>
            <person name="Culley D."/>
            <person name="Crous P.W."/>
            <person name="Fauchery L."/>
            <person name="Girlanda M."/>
            <person name="Hayes R.D."/>
            <person name="Keri Z."/>
            <person name="LaButti K."/>
            <person name="Lipzen A."/>
            <person name="Lombard V."/>
            <person name="Magnuson J."/>
            <person name="Maillard F."/>
            <person name="Murat C."/>
            <person name="Nolan M."/>
            <person name="Ohm R.A."/>
            <person name="Pangilinan J."/>
            <person name="Pereira M.F."/>
            <person name="Perotto S."/>
            <person name="Peter M."/>
            <person name="Pfister S."/>
            <person name="Riley R."/>
            <person name="Sitrit Y."/>
            <person name="Stielow J.B."/>
            <person name="Szollosi G."/>
            <person name="Zifcakova L."/>
            <person name="Stursova M."/>
            <person name="Spatafora J.W."/>
            <person name="Tedersoo L."/>
            <person name="Vaario L.M."/>
            <person name="Yamada A."/>
            <person name="Yan M."/>
            <person name="Wang P."/>
            <person name="Xu J."/>
            <person name="Bruns T."/>
            <person name="Baldrian P."/>
            <person name="Vilgalys R."/>
            <person name="Dunand C."/>
            <person name="Henrissat B."/>
            <person name="Grigoriev I.V."/>
            <person name="Hibbett D."/>
            <person name="Nagy L.G."/>
            <person name="Martin F.M."/>
        </authorList>
    </citation>
    <scope>NUCLEOTIDE SEQUENCE</scope>
    <source>
        <strain evidence="2">Prilba</strain>
    </source>
</reference>
<feature type="compositionally biased region" description="Polar residues" evidence="1">
    <location>
        <begin position="124"/>
        <end position="147"/>
    </location>
</feature>
<name>A0A9P5JUL5_9AGAM</name>
<accession>A0A9P5JUL5</accession>
<feature type="region of interest" description="Disordered" evidence="1">
    <location>
        <begin position="111"/>
        <end position="149"/>
    </location>
</feature>
<proteinExistence type="predicted"/>